<protein>
    <recommendedName>
        <fullName evidence="3">CYTH domain-containing protein</fullName>
    </recommendedName>
</protein>
<evidence type="ECO:0000313" key="1">
    <source>
        <dbReference type="EMBL" id="KAL2796259.1"/>
    </source>
</evidence>
<reference evidence="1 2" key="1">
    <citation type="submission" date="2024-07" db="EMBL/GenBank/DDBJ databases">
        <title>Section-level genome sequencing and comparative genomics of Aspergillus sections Usti and Cavernicolus.</title>
        <authorList>
            <consortium name="Lawrence Berkeley National Laboratory"/>
            <person name="Nybo J.L."/>
            <person name="Vesth T.C."/>
            <person name="Theobald S."/>
            <person name="Frisvad J.C."/>
            <person name="Larsen T.O."/>
            <person name="Kjaerboelling I."/>
            <person name="Rothschild-Mancinelli K."/>
            <person name="Lyhne E.K."/>
            <person name="Kogle M.E."/>
            <person name="Barry K."/>
            <person name="Clum A."/>
            <person name="Na H."/>
            <person name="Ledsgaard L."/>
            <person name="Lin J."/>
            <person name="Lipzen A."/>
            <person name="Kuo A."/>
            <person name="Riley R."/>
            <person name="Mondo S."/>
            <person name="Labutti K."/>
            <person name="Haridas S."/>
            <person name="Pangalinan J."/>
            <person name="Salamov A.A."/>
            <person name="Simmons B.A."/>
            <person name="Magnuson J.K."/>
            <person name="Chen J."/>
            <person name="Drula E."/>
            <person name="Henrissat B."/>
            <person name="Wiebenga A."/>
            <person name="Lubbers R.J."/>
            <person name="Gomes A.C."/>
            <person name="Makela M.R."/>
            <person name="Stajich J."/>
            <person name="Grigoriev I.V."/>
            <person name="Mortensen U.H."/>
            <person name="De Vries R.P."/>
            <person name="Baker S.E."/>
            <person name="Andersen M.R."/>
        </authorList>
    </citation>
    <scope>NUCLEOTIDE SEQUENCE [LARGE SCALE GENOMIC DNA]</scope>
    <source>
        <strain evidence="1 2">CBS 209.92</strain>
    </source>
</reference>
<sequence>MPATVISTTDTKPNMEPEYEVRLQLKPDKVLNHENKLKQCVLSTFNMPETVTKLNVQFLDTDCKDIYSAGWSPRIRKTEDDDELELTYKKRYPITGDDIDGALTAANKDGFNTEAAKYEAQVEWGYKKHTLSISRKKSVPDTEDNGMELPGKHDSRKMLVKEAPDKFDNWKHGNWGTKALRDSRIFGPVLARRSIGTWSGMKLFLEVWPLLNPERTGIEHVVEASFKTKSRKTALDEQRDLAKLLQGKDWLLPEDALKTHIIMERY</sequence>
<organism evidence="1 2">
    <name type="scientific">Aspergillus keveii</name>
    <dbReference type="NCBI Taxonomy" id="714993"/>
    <lineage>
        <taxon>Eukaryota</taxon>
        <taxon>Fungi</taxon>
        <taxon>Dikarya</taxon>
        <taxon>Ascomycota</taxon>
        <taxon>Pezizomycotina</taxon>
        <taxon>Eurotiomycetes</taxon>
        <taxon>Eurotiomycetidae</taxon>
        <taxon>Eurotiales</taxon>
        <taxon>Aspergillaceae</taxon>
        <taxon>Aspergillus</taxon>
        <taxon>Aspergillus subgen. Nidulantes</taxon>
    </lineage>
</organism>
<name>A0ABR4GC77_9EURO</name>
<accession>A0ABR4GC77</accession>
<comment type="caution">
    <text evidence="1">The sequence shown here is derived from an EMBL/GenBank/DDBJ whole genome shotgun (WGS) entry which is preliminary data.</text>
</comment>
<dbReference type="EMBL" id="JBFTWV010000028">
    <property type="protein sequence ID" value="KAL2796259.1"/>
    <property type="molecule type" value="Genomic_DNA"/>
</dbReference>
<gene>
    <name evidence="1" type="ORF">BJX66DRAFT_324194</name>
</gene>
<proteinExistence type="predicted"/>
<keyword evidence="2" id="KW-1185">Reference proteome</keyword>
<dbReference type="Proteomes" id="UP001610563">
    <property type="component" value="Unassembled WGS sequence"/>
</dbReference>
<evidence type="ECO:0008006" key="3">
    <source>
        <dbReference type="Google" id="ProtNLM"/>
    </source>
</evidence>
<evidence type="ECO:0000313" key="2">
    <source>
        <dbReference type="Proteomes" id="UP001610563"/>
    </source>
</evidence>